<keyword evidence="1" id="KW-0479">Metal-binding</keyword>
<dbReference type="InterPro" id="IPR013780">
    <property type="entry name" value="Glyco_hydro_b"/>
</dbReference>
<gene>
    <name evidence="4" type="ORF">S06H3_44699</name>
</gene>
<feature type="non-terminal residue" evidence="4">
    <location>
        <position position="1"/>
    </location>
</feature>
<dbReference type="Pfam" id="PF09261">
    <property type="entry name" value="Alpha-mann_mid"/>
    <property type="match status" value="1"/>
</dbReference>
<dbReference type="InterPro" id="IPR011013">
    <property type="entry name" value="Gal_mutarotase_sf_dom"/>
</dbReference>
<feature type="non-terminal residue" evidence="4">
    <location>
        <position position="260"/>
    </location>
</feature>
<dbReference type="Gene3D" id="2.70.98.30">
    <property type="entry name" value="Golgi alpha-mannosidase II, domain 4"/>
    <property type="match status" value="1"/>
</dbReference>
<evidence type="ECO:0000259" key="3">
    <source>
        <dbReference type="SMART" id="SM00872"/>
    </source>
</evidence>
<evidence type="ECO:0000256" key="1">
    <source>
        <dbReference type="ARBA" id="ARBA00022723"/>
    </source>
</evidence>
<dbReference type="SUPFAM" id="SSF88688">
    <property type="entry name" value="Families 57/38 glycoside transferase middle domain"/>
    <property type="match status" value="1"/>
</dbReference>
<evidence type="ECO:0000313" key="4">
    <source>
        <dbReference type="EMBL" id="GAI41705.1"/>
    </source>
</evidence>
<dbReference type="GO" id="GO:0030246">
    <property type="term" value="F:carbohydrate binding"/>
    <property type="evidence" value="ECO:0007669"/>
    <property type="project" value="InterPro"/>
</dbReference>
<feature type="domain" description="Glycoside hydrolase family 38 central" evidence="3">
    <location>
        <begin position="2"/>
        <end position="73"/>
    </location>
</feature>
<dbReference type="Gene3D" id="2.60.40.1180">
    <property type="entry name" value="Golgi alpha-mannosidase II"/>
    <property type="match status" value="1"/>
</dbReference>
<comment type="caution">
    <text evidence="4">The sequence shown here is derived from an EMBL/GenBank/DDBJ whole genome shotgun (WGS) entry which is preliminary data.</text>
</comment>
<dbReference type="PANTHER" id="PTHR46017">
    <property type="entry name" value="ALPHA-MANNOSIDASE 2C1"/>
    <property type="match status" value="1"/>
</dbReference>
<evidence type="ECO:0000256" key="2">
    <source>
        <dbReference type="ARBA" id="ARBA00022801"/>
    </source>
</evidence>
<proteinExistence type="predicted"/>
<dbReference type="AlphaFoldDB" id="X1PRI6"/>
<dbReference type="GO" id="GO:0046872">
    <property type="term" value="F:metal ion binding"/>
    <property type="evidence" value="ECO:0007669"/>
    <property type="project" value="UniProtKB-KW"/>
</dbReference>
<reference evidence="4" key="1">
    <citation type="journal article" date="2014" name="Front. Microbiol.">
        <title>High frequency of phylogenetically diverse reductive dehalogenase-homologous genes in deep subseafloor sedimentary metagenomes.</title>
        <authorList>
            <person name="Kawai M."/>
            <person name="Futagami T."/>
            <person name="Toyoda A."/>
            <person name="Takaki Y."/>
            <person name="Nishi S."/>
            <person name="Hori S."/>
            <person name="Arai W."/>
            <person name="Tsubouchi T."/>
            <person name="Morono Y."/>
            <person name="Uchiyama I."/>
            <person name="Ito T."/>
            <person name="Fujiyama A."/>
            <person name="Inagaki F."/>
            <person name="Takami H."/>
        </authorList>
    </citation>
    <scope>NUCLEOTIDE SEQUENCE</scope>
    <source>
        <strain evidence="4">Expedition CK06-06</strain>
    </source>
</reference>
<dbReference type="GO" id="GO:0004559">
    <property type="term" value="F:alpha-mannosidase activity"/>
    <property type="evidence" value="ECO:0007669"/>
    <property type="project" value="InterPro"/>
</dbReference>
<organism evidence="4">
    <name type="scientific">marine sediment metagenome</name>
    <dbReference type="NCBI Taxonomy" id="412755"/>
    <lineage>
        <taxon>unclassified sequences</taxon>
        <taxon>metagenomes</taxon>
        <taxon>ecological metagenomes</taxon>
    </lineage>
</organism>
<dbReference type="InterPro" id="IPR037094">
    <property type="entry name" value="Glyco_hydro_38_cen_sf"/>
</dbReference>
<dbReference type="GO" id="GO:0006013">
    <property type="term" value="P:mannose metabolic process"/>
    <property type="evidence" value="ECO:0007669"/>
    <property type="project" value="InterPro"/>
</dbReference>
<dbReference type="PANTHER" id="PTHR46017:SF2">
    <property type="entry name" value="MANNOSYLGLYCERATE HYDROLASE"/>
    <property type="match status" value="1"/>
</dbReference>
<dbReference type="EMBL" id="BARV01027827">
    <property type="protein sequence ID" value="GAI41705.1"/>
    <property type="molecule type" value="Genomic_DNA"/>
</dbReference>
<dbReference type="InterPro" id="IPR015341">
    <property type="entry name" value="Glyco_hydro_38_cen"/>
</dbReference>
<protein>
    <recommendedName>
        <fullName evidence="3">Glycoside hydrolase family 38 central domain-containing protein</fullName>
    </recommendedName>
</protein>
<dbReference type="SMART" id="SM00872">
    <property type="entry name" value="Alpha-mann_mid"/>
    <property type="match status" value="1"/>
</dbReference>
<name>X1PRI6_9ZZZZ</name>
<keyword evidence="2" id="KW-0378">Hydrolase</keyword>
<dbReference type="Gene3D" id="1.20.1270.50">
    <property type="entry name" value="Glycoside hydrolase family 38, central domain"/>
    <property type="match status" value="1"/>
</dbReference>
<dbReference type="GO" id="GO:0009313">
    <property type="term" value="P:oligosaccharide catabolic process"/>
    <property type="evidence" value="ECO:0007669"/>
    <property type="project" value="TreeGrafter"/>
</dbReference>
<accession>X1PRI6</accession>
<dbReference type="InterPro" id="IPR028995">
    <property type="entry name" value="Glyco_hydro_57/38_cen_sf"/>
</dbReference>
<sequence length="260" mass="30002">FSSRNYLKQQNFLTQVAIEKYVEPLSSIAWLLEKPYEGTFLRYAWKHLLSNHPHDSIGGCSIDDVHRDMLHRFAAVRQIAKILSEESARFITKRINTQKEGAKVAIVVFNPQSWRVTDVANVHLEFPNPSNRQIHNFVVRDKNGKIVASQLKEVCTDKYTYPDNQQLWGATLSILAEDVSPLGYKTYYIEETEDDKRVFSPLETTEMTLENTFLKVEVQQNGSLNITDKRSGHTFKNCNLFEDTEDVGDEYNYSPAMHPH</sequence>
<dbReference type="SUPFAM" id="SSF74650">
    <property type="entry name" value="Galactose mutarotase-like"/>
    <property type="match status" value="1"/>
</dbReference>